<organism evidence="1 2">
    <name type="scientific">Lactococcus lactis</name>
    <dbReference type="NCBI Taxonomy" id="1358"/>
    <lineage>
        <taxon>Bacteria</taxon>
        <taxon>Bacillati</taxon>
        <taxon>Bacillota</taxon>
        <taxon>Bacilli</taxon>
        <taxon>Lactobacillales</taxon>
        <taxon>Streptococcaceae</taxon>
        <taxon>Lactococcus</taxon>
    </lineage>
</organism>
<sequence>MGNRIFQLQTQKPAISDIDFTFFDGLAHGLDIARILNEREFN</sequence>
<protein>
    <submittedName>
        <fullName evidence="1">Uncharacterized protein</fullName>
    </submittedName>
</protein>
<proteinExistence type="predicted"/>
<dbReference type="AlphaFoldDB" id="A0AAE4SZ29"/>
<name>A0AAE4SZ29_9LACT</name>
<reference evidence="1" key="1">
    <citation type="submission" date="2023-10" db="EMBL/GenBank/DDBJ databases">
        <title>Production of high quality cheese from raw caw milk (raw cheese).</title>
        <authorList>
            <person name="Samouris G."/>
        </authorList>
    </citation>
    <scope>NUCLEOTIDE SEQUENCE</scope>
    <source>
        <strain evidence="1">M17-3</strain>
    </source>
</reference>
<evidence type="ECO:0000313" key="2">
    <source>
        <dbReference type="Proteomes" id="UP001186047"/>
    </source>
</evidence>
<accession>A0AAE4SZ29</accession>
<dbReference type="Proteomes" id="UP001186047">
    <property type="component" value="Unassembled WGS sequence"/>
</dbReference>
<evidence type="ECO:0000313" key="1">
    <source>
        <dbReference type="EMBL" id="MDV2631761.1"/>
    </source>
</evidence>
<comment type="caution">
    <text evidence="1">The sequence shown here is derived from an EMBL/GenBank/DDBJ whole genome shotgun (WGS) entry which is preliminary data.</text>
</comment>
<dbReference type="EMBL" id="JAWHVL010000006">
    <property type="protein sequence ID" value="MDV2631761.1"/>
    <property type="molecule type" value="Genomic_DNA"/>
</dbReference>
<gene>
    <name evidence="1" type="ORF">RZO31_02555</name>
</gene>